<evidence type="ECO:0000259" key="6">
    <source>
        <dbReference type="Pfam" id="PF01386"/>
    </source>
</evidence>
<feature type="domain" description="Large ribosomal subunit protein bL25 L25" evidence="6">
    <location>
        <begin position="5"/>
        <end position="90"/>
    </location>
</feature>
<name>A0AAT9G4H7_9ENTR</name>
<dbReference type="HAMAP" id="MF_01336">
    <property type="entry name" value="Ribosomal_bL25"/>
    <property type="match status" value="1"/>
</dbReference>
<dbReference type="GO" id="GO:0008097">
    <property type="term" value="F:5S rRNA binding"/>
    <property type="evidence" value="ECO:0007669"/>
    <property type="project" value="InterPro"/>
</dbReference>
<dbReference type="FunFam" id="2.40.240.10:FF:000002">
    <property type="entry name" value="50S ribosomal protein L25"/>
    <property type="match status" value="1"/>
</dbReference>
<evidence type="ECO:0000256" key="1">
    <source>
        <dbReference type="ARBA" id="ARBA00022730"/>
    </source>
</evidence>
<dbReference type="GO" id="GO:0006412">
    <property type="term" value="P:translation"/>
    <property type="evidence" value="ECO:0007669"/>
    <property type="project" value="UniProtKB-UniRule"/>
</dbReference>
<dbReference type="InterPro" id="IPR029751">
    <property type="entry name" value="Ribosomal_L25_dom"/>
</dbReference>
<keyword evidence="3 5" id="KW-0689">Ribosomal protein</keyword>
<keyword evidence="4 5" id="KW-0687">Ribonucleoprotein</keyword>
<proteinExistence type="inferred from homology"/>
<dbReference type="InterPro" id="IPR011035">
    <property type="entry name" value="Ribosomal_bL25/Gln-tRNA_synth"/>
</dbReference>
<dbReference type="GO" id="GO:1990904">
    <property type="term" value="C:ribonucleoprotein complex"/>
    <property type="evidence" value="ECO:0007669"/>
    <property type="project" value="UniProtKB-KW"/>
</dbReference>
<dbReference type="SUPFAM" id="SSF50715">
    <property type="entry name" value="Ribosomal protein L25-like"/>
    <property type="match status" value="1"/>
</dbReference>
<dbReference type="NCBIfam" id="NF004612">
    <property type="entry name" value="PRK05943.1"/>
    <property type="match status" value="1"/>
</dbReference>
<sequence>MLKFNAKVRKLLGKSANRRLRNSNELPGIIYGKNYIPIHIKLNYNEISIKQKELEFYNDLVVVIDNKEIKVKIKDIQHHPYKLKIMHIDFIII</sequence>
<evidence type="ECO:0000256" key="4">
    <source>
        <dbReference type="ARBA" id="ARBA00023274"/>
    </source>
</evidence>
<dbReference type="EMBL" id="AP028961">
    <property type="protein sequence ID" value="BET44615.1"/>
    <property type="molecule type" value="Genomic_DNA"/>
</dbReference>
<keyword evidence="1 5" id="KW-0699">rRNA-binding</keyword>
<protein>
    <recommendedName>
        <fullName evidence="5">Large ribosomal subunit protein bL25</fullName>
    </recommendedName>
</protein>
<dbReference type="GO" id="GO:0003735">
    <property type="term" value="F:structural constituent of ribosome"/>
    <property type="evidence" value="ECO:0007669"/>
    <property type="project" value="InterPro"/>
</dbReference>
<dbReference type="CDD" id="cd00495">
    <property type="entry name" value="Ribosomal_L25_TL5_CTC"/>
    <property type="match status" value="1"/>
</dbReference>
<evidence type="ECO:0000256" key="2">
    <source>
        <dbReference type="ARBA" id="ARBA00022884"/>
    </source>
</evidence>
<comment type="function">
    <text evidence="5">This is one of the proteins that binds to the 5S RNA in the ribosome where it forms part of the central protuberance.</text>
</comment>
<dbReference type="Gene3D" id="2.40.240.10">
    <property type="entry name" value="Ribosomal Protein L25, Chain P"/>
    <property type="match status" value="1"/>
</dbReference>
<reference evidence="7" key="1">
    <citation type="journal article" date="2023" name="Front. Microbiol.">
        <title>Genome analysis of Candidatus Aschnera chinzeii, the bacterial endosymbiont of the blood-sucking bat fly Penicillidia jenynsii (Insecta: Diptera: Nycteribiidae).</title>
        <authorList>
            <person name="Koga R."/>
            <person name="Moriyama M."/>
            <person name="Nozaki T."/>
            <person name="Fukatsu T."/>
        </authorList>
    </citation>
    <scope>NUCLEOTIDE SEQUENCE</scope>
    <source>
        <strain evidence="7">Kw-01</strain>
    </source>
</reference>
<dbReference type="AlphaFoldDB" id="A0AAT9G4H7"/>
<organism evidence="7">
    <name type="scientific">Candidatus Aschnera chinzeii</name>
    <dbReference type="NCBI Taxonomy" id="1485666"/>
    <lineage>
        <taxon>Bacteria</taxon>
        <taxon>Pseudomonadati</taxon>
        <taxon>Pseudomonadota</taxon>
        <taxon>Gammaproteobacteria</taxon>
        <taxon>Enterobacterales</taxon>
        <taxon>Enterobacteriaceae</taxon>
        <taxon>Candidatus Aschnera</taxon>
    </lineage>
</organism>
<evidence type="ECO:0000313" key="7">
    <source>
        <dbReference type="EMBL" id="BET44615.1"/>
    </source>
</evidence>
<dbReference type="InterPro" id="IPR020056">
    <property type="entry name" value="Rbsml_bL25/Gln-tRNA_synth_N"/>
</dbReference>
<dbReference type="GO" id="GO:0005840">
    <property type="term" value="C:ribosome"/>
    <property type="evidence" value="ECO:0007669"/>
    <property type="project" value="UniProtKB-KW"/>
</dbReference>
<reference evidence="7" key="2">
    <citation type="submission" date="2023-10" db="EMBL/GenBank/DDBJ databases">
        <authorList>
            <person name="Koga R."/>
            <person name="Fukatsu T."/>
        </authorList>
    </citation>
    <scope>NUCLEOTIDE SEQUENCE</scope>
    <source>
        <strain evidence="7">Kw-01</strain>
    </source>
</reference>
<keyword evidence="2 5" id="KW-0694">RNA-binding</keyword>
<comment type="similarity">
    <text evidence="5">Belongs to the bacterial ribosomal protein bL25 family.</text>
</comment>
<evidence type="ECO:0000256" key="3">
    <source>
        <dbReference type="ARBA" id="ARBA00022980"/>
    </source>
</evidence>
<accession>A0AAT9G4H7</accession>
<evidence type="ECO:0000256" key="5">
    <source>
        <dbReference type="HAMAP-Rule" id="MF_01336"/>
    </source>
</evidence>
<gene>
    <name evidence="5" type="primary">rplY</name>
    <name evidence="7" type="ORF">ACHINZ_2870</name>
</gene>
<dbReference type="InterPro" id="IPR020055">
    <property type="entry name" value="Ribosomal_bL25_short"/>
</dbReference>
<comment type="subunit">
    <text evidence="5">Part of the 50S ribosomal subunit; part of the 5S rRNA/L5/L18/L25 subcomplex. Contacts the 5S rRNA. Binds to the 5S rRNA independently of L5 and L18.</text>
</comment>
<dbReference type="Pfam" id="PF01386">
    <property type="entry name" value="Ribosomal_L25p"/>
    <property type="match status" value="1"/>
</dbReference>